<keyword evidence="1" id="KW-0805">Transcription regulation</keyword>
<dbReference type="PROSITE" id="PS50995">
    <property type="entry name" value="HTH_MARR_2"/>
    <property type="match status" value="1"/>
</dbReference>
<evidence type="ECO:0000313" key="6">
    <source>
        <dbReference type="Proteomes" id="UP001165460"/>
    </source>
</evidence>
<gene>
    <name evidence="5" type="ORF">MMF97_05940</name>
</gene>
<evidence type="ECO:0000256" key="1">
    <source>
        <dbReference type="ARBA" id="ARBA00023015"/>
    </source>
</evidence>
<proteinExistence type="predicted"/>
<keyword evidence="2" id="KW-0238">DNA-binding</keyword>
<dbReference type="RefSeq" id="WP_243360548.1">
    <property type="nucleotide sequence ID" value="NZ_JALGBH010000001.1"/>
</dbReference>
<reference evidence="5" key="1">
    <citation type="submission" date="2022-03" db="EMBL/GenBank/DDBJ databases">
        <authorList>
            <person name="Woo C.Y."/>
        </authorList>
    </citation>
    <scope>NUCLEOTIDE SEQUENCE</scope>
    <source>
        <strain evidence="5">CYS-01</strain>
    </source>
</reference>
<keyword evidence="3" id="KW-0804">Transcription</keyword>
<protein>
    <submittedName>
        <fullName evidence="5">MarR family transcriptional regulator</fullName>
    </submittedName>
</protein>
<dbReference type="Proteomes" id="UP001165460">
    <property type="component" value="Unassembled WGS sequence"/>
</dbReference>
<evidence type="ECO:0000313" key="5">
    <source>
        <dbReference type="EMBL" id="MCJ0742246.1"/>
    </source>
</evidence>
<keyword evidence="6" id="KW-1185">Reference proteome</keyword>
<dbReference type="SUPFAM" id="SSF46785">
    <property type="entry name" value="Winged helix' DNA-binding domain"/>
    <property type="match status" value="1"/>
</dbReference>
<comment type="caution">
    <text evidence="5">The sequence shown here is derived from an EMBL/GenBank/DDBJ whole genome shotgun (WGS) entry which is preliminary data.</text>
</comment>
<dbReference type="PANTHER" id="PTHR39515">
    <property type="entry name" value="CONSERVED PROTEIN"/>
    <property type="match status" value="1"/>
</dbReference>
<evidence type="ECO:0000256" key="3">
    <source>
        <dbReference type="ARBA" id="ARBA00023163"/>
    </source>
</evidence>
<dbReference type="PANTHER" id="PTHR39515:SF2">
    <property type="entry name" value="HTH-TYPE TRANSCRIPTIONAL REGULATOR RV0880"/>
    <property type="match status" value="1"/>
</dbReference>
<dbReference type="EMBL" id="JALGBH010000001">
    <property type="protein sequence ID" value="MCJ0742246.1"/>
    <property type="molecule type" value="Genomic_DNA"/>
</dbReference>
<dbReference type="PROSITE" id="PS01117">
    <property type="entry name" value="HTH_MARR_1"/>
    <property type="match status" value="1"/>
</dbReference>
<evidence type="ECO:0000256" key="2">
    <source>
        <dbReference type="ARBA" id="ARBA00023125"/>
    </source>
</evidence>
<sequence length="141" mass="16428">MKIEIQDISKLRAYIFKITRLIKKQNQDLLFSATEMNIIGHLDRNPQSLPSDLAALEQVSAQAISQCLNNLEQQEFILRTTDPKDKRKSLISLSKNGQLKLSQLKHTRDMWLQKIIKEKLNEKEIELLNQIVPVFEKMTNQ</sequence>
<dbReference type="Gene3D" id="1.10.10.10">
    <property type="entry name" value="Winged helix-like DNA-binding domain superfamily/Winged helix DNA-binding domain"/>
    <property type="match status" value="1"/>
</dbReference>
<dbReference type="Pfam" id="PF01047">
    <property type="entry name" value="MarR"/>
    <property type="match status" value="1"/>
</dbReference>
<accession>A0ABS9ZUI2</accession>
<evidence type="ECO:0000259" key="4">
    <source>
        <dbReference type="PROSITE" id="PS50995"/>
    </source>
</evidence>
<dbReference type="InterPro" id="IPR023187">
    <property type="entry name" value="Tscrpt_reg_MarR-type_CS"/>
</dbReference>
<dbReference type="InterPro" id="IPR036390">
    <property type="entry name" value="WH_DNA-bd_sf"/>
</dbReference>
<dbReference type="InterPro" id="IPR052526">
    <property type="entry name" value="HTH-type_Bedaq_tolerance"/>
</dbReference>
<feature type="domain" description="HTH marR-type" evidence="4">
    <location>
        <begin position="1"/>
        <end position="137"/>
    </location>
</feature>
<dbReference type="SMART" id="SM00347">
    <property type="entry name" value="HTH_MARR"/>
    <property type="match status" value="1"/>
</dbReference>
<dbReference type="InterPro" id="IPR000835">
    <property type="entry name" value="HTH_MarR-typ"/>
</dbReference>
<dbReference type="InterPro" id="IPR036388">
    <property type="entry name" value="WH-like_DNA-bd_sf"/>
</dbReference>
<organism evidence="5 6">
    <name type="scientific">Pedobacter montanisoli</name>
    <dbReference type="NCBI Taxonomy" id="2923277"/>
    <lineage>
        <taxon>Bacteria</taxon>
        <taxon>Pseudomonadati</taxon>
        <taxon>Bacteroidota</taxon>
        <taxon>Sphingobacteriia</taxon>
        <taxon>Sphingobacteriales</taxon>
        <taxon>Sphingobacteriaceae</taxon>
        <taxon>Pedobacter</taxon>
    </lineage>
</organism>
<name>A0ABS9ZUI2_9SPHI</name>